<proteinExistence type="predicted"/>
<dbReference type="OrthoDB" id="309840at2"/>
<accession>A0A0K1PB25</accession>
<dbReference type="STRING" id="1391653.AKJ08_1115"/>
<keyword evidence="4" id="KW-1185">Reference proteome</keyword>
<dbReference type="KEGG" id="vin:AKJ08_1115"/>
<dbReference type="PANTHER" id="PTHR45982:SF1">
    <property type="entry name" value="REGULATOR OF CHROMOSOME CONDENSATION"/>
    <property type="match status" value="1"/>
</dbReference>
<feature type="signal peptide" evidence="1">
    <location>
        <begin position="1"/>
        <end position="29"/>
    </location>
</feature>
<evidence type="ECO:0000259" key="2">
    <source>
        <dbReference type="SMART" id="SM00635"/>
    </source>
</evidence>
<dbReference type="Pfam" id="PF00415">
    <property type="entry name" value="RCC1"/>
    <property type="match status" value="2"/>
</dbReference>
<feature type="domain" description="BIG2" evidence="2">
    <location>
        <begin position="313"/>
        <end position="386"/>
    </location>
</feature>
<protein>
    <submittedName>
        <fullName evidence="3">BNR repeat domain protein</fullName>
    </submittedName>
</protein>
<dbReference type="InterPro" id="IPR000408">
    <property type="entry name" value="Reg_chr_condens"/>
</dbReference>
<dbReference type="SMART" id="SM00635">
    <property type="entry name" value="BID_2"/>
    <property type="match status" value="4"/>
</dbReference>
<name>A0A0K1PB25_9BACT</name>
<dbReference type="Gene3D" id="2.60.40.1080">
    <property type="match status" value="4"/>
</dbReference>
<dbReference type="PROSITE" id="PS50012">
    <property type="entry name" value="RCC1_3"/>
    <property type="match status" value="4"/>
</dbReference>
<dbReference type="SUPFAM" id="SSF49373">
    <property type="entry name" value="Invasin/intimin cell-adhesion fragments"/>
    <property type="match status" value="2"/>
</dbReference>
<dbReference type="InterPro" id="IPR051553">
    <property type="entry name" value="Ran_GTPase-activating"/>
</dbReference>
<dbReference type="GO" id="GO:0005737">
    <property type="term" value="C:cytoplasm"/>
    <property type="evidence" value="ECO:0007669"/>
    <property type="project" value="TreeGrafter"/>
</dbReference>
<dbReference type="AlphaFoldDB" id="A0A0K1PB25"/>
<dbReference type="EMBL" id="CP012332">
    <property type="protein sequence ID" value="AKU90728.1"/>
    <property type="molecule type" value="Genomic_DNA"/>
</dbReference>
<evidence type="ECO:0000313" key="4">
    <source>
        <dbReference type="Proteomes" id="UP000055590"/>
    </source>
</evidence>
<evidence type="ECO:0000313" key="3">
    <source>
        <dbReference type="EMBL" id="AKU90728.1"/>
    </source>
</evidence>
<dbReference type="Pfam" id="PF02368">
    <property type="entry name" value="Big_2"/>
    <property type="match status" value="3"/>
</dbReference>
<dbReference type="GO" id="GO:0005085">
    <property type="term" value="F:guanyl-nucleotide exchange factor activity"/>
    <property type="evidence" value="ECO:0007669"/>
    <property type="project" value="TreeGrafter"/>
</dbReference>
<gene>
    <name evidence="3" type="ORF">AKJ08_1115</name>
</gene>
<evidence type="ECO:0000256" key="1">
    <source>
        <dbReference type="SAM" id="SignalP"/>
    </source>
</evidence>
<feature type="domain" description="BIG2" evidence="2">
    <location>
        <begin position="221"/>
        <end position="301"/>
    </location>
</feature>
<keyword evidence="1" id="KW-0732">Signal</keyword>
<dbReference type="Proteomes" id="UP000055590">
    <property type="component" value="Chromosome"/>
</dbReference>
<organism evidence="3 4">
    <name type="scientific">Vulgatibacter incomptus</name>
    <dbReference type="NCBI Taxonomy" id="1391653"/>
    <lineage>
        <taxon>Bacteria</taxon>
        <taxon>Pseudomonadati</taxon>
        <taxon>Myxococcota</taxon>
        <taxon>Myxococcia</taxon>
        <taxon>Myxococcales</taxon>
        <taxon>Cystobacterineae</taxon>
        <taxon>Vulgatibacteraceae</taxon>
        <taxon>Vulgatibacter</taxon>
    </lineage>
</organism>
<dbReference type="Gene3D" id="2.130.10.30">
    <property type="entry name" value="Regulator of chromosome condensation 1/beta-lactamase-inhibitor protein II"/>
    <property type="match status" value="2"/>
</dbReference>
<dbReference type="Pfam" id="PF13540">
    <property type="entry name" value="RCC1_2"/>
    <property type="match status" value="1"/>
</dbReference>
<dbReference type="InterPro" id="IPR009091">
    <property type="entry name" value="RCC1/BLIP-II"/>
</dbReference>
<dbReference type="SUPFAM" id="SSF50985">
    <property type="entry name" value="RCC1/BLIP-II"/>
    <property type="match status" value="2"/>
</dbReference>
<sequence length="780" mass="80982">MTGWFHSTASRWAARSAVLALCAALGACGTENKPLVDPGGGDVCPDPSSCVAWVKVTPATSRLHVGSTIRFTAVGFSTAGDPIPRRPVVWSSHSTAIAIVDEQGTVRGVAPGVSRISATVDGIQGAAMVTVLPTLDVRVEIDGPRTIELVVGQSIQLTARAVYEEGRVLPDATIEWESDLPEAVQVNGNGRIVAMAVGSATVRAVFGEASASVSVRVLPPGFESIRISGAPESLAIGDQVQLQATVKDVQGRTIPDADISWTVTPAERASISNEGVLIGRRSGIVQVRASVGAVNGTVDVAVFGMGVSIAIEPESPIELDLGESIQLLAAVLDENGDEVPGRSFVWESNSKATAEVNADGFVRALGGGKATIIVLSEDRSLRSSVEIRVRVPKFVELSVGNSIACGVASDGRAFCWGSVPGRQGPMAIPMASLPGYSVSGLSVSAIDTVGFMGTICGMSSGSPFCLGGNQYGQAGNGTTTEVREPYRFELELVSFAVGPRHSCGLHVDGRAFCWGENWSGQLGVSGGPEGFPPYSVLDPVEVSGGIRFSQIHASDELGSSVGISVASCGVSISGVGYCWGTGALGNGSTEYSVVPVEVAGGLQFRKIEIAPGEEHPRFPANSLLGHACGLTVDGKVYCWGRNLQGQLGSGSFEQSPVPVPIADDDSFLDVKVSSLESSRVASSCGLRADGVVLCWGDNRYSQLGFPGCTASSNDPECVEYHPTPTPVQTDERFVQIGMGGAYSCGLTAEGVAFCWGALAGGGESWQVPTPILGHERWLER</sequence>
<dbReference type="PANTHER" id="PTHR45982">
    <property type="entry name" value="REGULATOR OF CHROMOSOME CONDENSATION"/>
    <property type="match status" value="1"/>
</dbReference>
<dbReference type="InterPro" id="IPR003343">
    <property type="entry name" value="Big_2"/>
</dbReference>
<feature type="chain" id="PRO_5005465350" evidence="1">
    <location>
        <begin position="30"/>
        <end position="780"/>
    </location>
</feature>
<feature type="domain" description="BIG2" evidence="2">
    <location>
        <begin position="135"/>
        <end position="216"/>
    </location>
</feature>
<feature type="domain" description="BIG2" evidence="2">
    <location>
        <begin position="50"/>
        <end position="130"/>
    </location>
</feature>
<dbReference type="InterPro" id="IPR008964">
    <property type="entry name" value="Invasin/intimin_cell_adhesion"/>
</dbReference>
<reference evidence="3 4" key="1">
    <citation type="submission" date="2015-08" db="EMBL/GenBank/DDBJ databases">
        <authorList>
            <person name="Babu N.S."/>
            <person name="Beckwith C.J."/>
            <person name="Beseler K.G."/>
            <person name="Brison A."/>
            <person name="Carone J.V."/>
            <person name="Caskin T.P."/>
            <person name="Diamond M."/>
            <person name="Durham M.E."/>
            <person name="Foxe J.M."/>
            <person name="Go M."/>
            <person name="Henderson B.A."/>
            <person name="Jones I.B."/>
            <person name="McGettigan J.A."/>
            <person name="Micheletti S.J."/>
            <person name="Nasrallah M.E."/>
            <person name="Ortiz D."/>
            <person name="Piller C.R."/>
            <person name="Privatt S.R."/>
            <person name="Schneider S.L."/>
            <person name="Sharp S."/>
            <person name="Smith T.C."/>
            <person name="Stanton J.D."/>
            <person name="Ullery H.E."/>
            <person name="Wilson R.J."/>
            <person name="Serrano M.G."/>
            <person name="Buck G."/>
            <person name="Lee V."/>
            <person name="Wang Y."/>
            <person name="Carvalho R."/>
            <person name="Voegtly L."/>
            <person name="Shi R."/>
            <person name="Duckworth R."/>
            <person name="Johnson A."/>
            <person name="Loviza R."/>
            <person name="Walstead R."/>
            <person name="Shah Z."/>
            <person name="Kiflezghi M."/>
            <person name="Wade K."/>
            <person name="Ball S.L."/>
            <person name="Bradley K.W."/>
            <person name="Asai D.J."/>
            <person name="Bowman C.A."/>
            <person name="Russell D.A."/>
            <person name="Pope W.H."/>
            <person name="Jacobs-Sera D."/>
            <person name="Hendrix R.W."/>
            <person name="Hatfull G.F."/>
        </authorList>
    </citation>
    <scope>NUCLEOTIDE SEQUENCE [LARGE SCALE GENOMIC DNA]</scope>
    <source>
        <strain evidence="3 4">DSM 27710</strain>
    </source>
</reference>